<name>A0ABN7S204_OIKDI</name>
<gene>
    <name evidence="1" type="ORF">OKIOD_LOCUS3701</name>
</gene>
<accession>A0ABN7S204</accession>
<reference evidence="1 2" key="1">
    <citation type="submission" date="2021-04" db="EMBL/GenBank/DDBJ databases">
        <authorList>
            <person name="Bliznina A."/>
        </authorList>
    </citation>
    <scope>NUCLEOTIDE SEQUENCE [LARGE SCALE GENOMIC DNA]</scope>
</reference>
<proteinExistence type="predicted"/>
<sequence>MTLKGFYALKYPVMEVLPFRDQKHESVVITEPRLVSETKVLLDNKILWNVLIGRMPITGTAKIEILDPKLIIVERKENVKKPRNVFKLNYDHPDVKDIKKYGKVTTTRDHCKK</sequence>
<dbReference type="EMBL" id="OU015568">
    <property type="protein sequence ID" value="CAG5089240.1"/>
    <property type="molecule type" value="Genomic_DNA"/>
</dbReference>
<evidence type="ECO:0000313" key="2">
    <source>
        <dbReference type="Proteomes" id="UP001158576"/>
    </source>
</evidence>
<protein>
    <submittedName>
        <fullName evidence="1">Oidioi.mRNA.OKI2018_I69.PAR.g12143.t1.cds</fullName>
    </submittedName>
</protein>
<evidence type="ECO:0000313" key="1">
    <source>
        <dbReference type="EMBL" id="CAG5089240.1"/>
    </source>
</evidence>
<organism evidence="1 2">
    <name type="scientific">Oikopleura dioica</name>
    <name type="common">Tunicate</name>
    <dbReference type="NCBI Taxonomy" id="34765"/>
    <lineage>
        <taxon>Eukaryota</taxon>
        <taxon>Metazoa</taxon>
        <taxon>Chordata</taxon>
        <taxon>Tunicata</taxon>
        <taxon>Appendicularia</taxon>
        <taxon>Copelata</taxon>
        <taxon>Oikopleuridae</taxon>
        <taxon>Oikopleura</taxon>
    </lineage>
</organism>
<keyword evidence="2" id="KW-1185">Reference proteome</keyword>
<dbReference type="Proteomes" id="UP001158576">
    <property type="component" value="Chromosome PAR"/>
</dbReference>